<keyword evidence="5 8" id="KW-0812">Transmembrane</keyword>
<feature type="transmembrane region" description="Helical" evidence="8">
    <location>
        <begin position="206"/>
        <end position="226"/>
    </location>
</feature>
<dbReference type="Pfam" id="PF03547">
    <property type="entry name" value="Mem_trans"/>
    <property type="match status" value="1"/>
</dbReference>
<reference evidence="9 10" key="1">
    <citation type="submission" date="2016-11" db="EMBL/GenBank/DDBJ databases">
        <authorList>
            <person name="Jaros S."/>
            <person name="Januszkiewicz K."/>
            <person name="Wedrychowicz H."/>
        </authorList>
    </citation>
    <scope>NUCLEOTIDE SEQUENCE [LARGE SCALE GENOMIC DNA]</scope>
    <source>
        <strain evidence="9 10">DSM 9705</strain>
    </source>
</reference>
<dbReference type="Proteomes" id="UP000184139">
    <property type="component" value="Unassembled WGS sequence"/>
</dbReference>
<feature type="transmembrane region" description="Helical" evidence="8">
    <location>
        <begin position="273"/>
        <end position="293"/>
    </location>
</feature>
<proteinExistence type="inferred from homology"/>
<feature type="transmembrane region" description="Helical" evidence="8">
    <location>
        <begin position="71"/>
        <end position="92"/>
    </location>
</feature>
<dbReference type="GO" id="GO:0005886">
    <property type="term" value="C:plasma membrane"/>
    <property type="evidence" value="ECO:0007669"/>
    <property type="project" value="UniProtKB-SubCell"/>
</dbReference>
<evidence type="ECO:0000256" key="6">
    <source>
        <dbReference type="ARBA" id="ARBA00022989"/>
    </source>
</evidence>
<accession>A0A1M5YF42</accession>
<evidence type="ECO:0000256" key="4">
    <source>
        <dbReference type="ARBA" id="ARBA00022475"/>
    </source>
</evidence>
<keyword evidence="4" id="KW-1003">Cell membrane</keyword>
<dbReference type="EMBL" id="FQXS01000035">
    <property type="protein sequence ID" value="SHI10519.1"/>
    <property type="molecule type" value="Genomic_DNA"/>
</dbReference>
<feature type="transmembrane region" description="Helical" evidence="8">
    <location>
        <begin position="238"/>
        <end position="261"/>
    </location>
</feature>
<evidence type="ECO:0000256" key="3">
    <source>
        <dbReference type="ARBA" id="ARBA00022448"/>
    </source>
</evidence>
<comment type="similarity">
    <text evidence="2">Belongs to the auxin efflux carrier (TC 2.A.69) family.</text>
</comment>
<keyword evidence="10" id="KW-1185">Reference proteome</keyword>
<name>A0A1M5YF42_9BACT</name>
<evidence type="ECO:0000313" key="9">
    <source>
        <dbReference type="EMBL" id="SHI10519.1"/>
    </source>
</evidence>
<feature type="transmembrane region" description="Helical" evidence="8">
    <location>
        <begin position="46"/>
        <end position="65"/>
    </location>
</feature>
<gene>
    <name evidence="9" type="ORF">SAMN02745124_03952</name>
</gene>
<dbReference type="PANTHER" id="PTHR36838:SF1">
    <property type="entry name" value="SLR1864 PROTEIN"/>
    <property type="match status" value="1"/>
</dbReference>
<evidence type="ECO:0000256" key="8">
    <source>
        <dbReference type="SAM" id="Phobius"/>
    </source>
</evidence>
<dbReference type="Gene3D" id="1.20.1530.20">
    <property type="match status" value="2"/>
</dbReference>
<feature type="transmembrane region" description="Helical" evidence="8">
    <location>
        <begin position="120"/>
        <end position="140"/>
    </location>
</feature>
<organism evidence="9 10">
    <name type="scientific">Desulfofustis glycolicus DSM 9705</name>
    <dbReference type="NCBI Taxonomy" id="1121409"/>
    <lineage>
        <taxon>Bacteria</taxon>
        <taxon>Pseudomonadati</taxon>
        <taxon>Thermodesulfobacteriota</taxon>
        <taxon>Desulfobulbia</taxon>
        <taxon>Desulfobulbales</taxon>
        <taxon>Desulfocapsaceae</taxon>
        <taxon>Desulfofustis</taxon>
    </lineage>
</organism>
<evidence type="ECO:0000256" key="1">
    <source>
        <dbReference type="ARBA" id="ARBA00004651"/>
    </source>
</evidence>
<evidence type="ECO:0000256" key="7">
    <source>
        <dbReference type="ARBA" id="ARBA00023136"/>
    </source>
</evidence>
<feature type="transmembrane region" description="Helical" evidence="8">
    <location>
        <begin position="170"/>
        <end position="194"/>
    </location>
</feature>
<dbReference type="OrthoDB" id="2840521at2"/>
<dbReference type="STRING" id="1121409.SAMN02745124_03952"/>
<dbReference type="InterPro" id="IPR004776">
    <property type="entry name" value="Mem_transp_PIN-like"/>
</dbReference>
<sequence>MASLFLSLLIISAGITTGFSLRRWAKYRHQRFFAAIPRLRKRLQKIALLGFFSLAFLIAIWKVSFADTALLVLPLIGAGIYLLGGILGFLVARINGCRPRQTGTLICCGSMTNTGAIGGLVIYIFLGELAFALIVLYKLFEEAVYYGIIFPIAKGYSKHAAGTFKPIQHVIGIVTDPFIVVSLCAFFGGIVLNLSGIERPRLFDTVSLLCVPTGTFLLLVSIGLGLEIGNLRQHAKFGATISAVKFLVLPATAYFVSRLIGLDEVGNGLPMKVVLVASSMPVGFNAIVAASIYDLDLDLANTCWLFSTCLLIVVLPWLFFLVH</sequence>
<comment type="subcellular location">
    <subcellularLocation>
        <location evidence="1">Cell membrane</location>
        <topology evidence="1">Multi-pass membrane protein</topology>
    </subcellularLocation>
</comment>
<evidence type="ECO:0000256" key="2">
    <source>
        <dbReference type="ARBA" id="ARBA00010145"/>
    </source>
</evidence>
<dbReference type="GO" id="GO:0055085">
    <property type="term" value="P:transmembrane transport"/>
    <property type="evidence" value="ECO:0007669"/>
    <property type="project" value="InterPro"/>
</dbReference>
<dbReference type="RefSeq" id="WP_073378880.1">
    <property type="nucleotide sequence ID" value="NZ_FQXS01000035.1"/>
</dbReference>
<keyword evidence="7 8" id="KW-0472">Membrane</keyword>
<protein>
    <submittedName>
        <fullName evidence="9">Membrane transport protein</fullName>
    </submittedName>
</protein>
<keyword evidence="6 8" id="KW-1133">Transmembrane helix</keyword>
<feature type="transmembrane region" description="Helical" evidence="8">
    <location>
        <begin position="6"/>
        <end position="25"/>
    </location>
</feature>
<dbReference type="InterPro" id="IPR038770">
    <property type="entry name" value="Na+/solute_symporter_sf"/>
</dbReference>
<evidence type="ECO:0000256" key="5">
    <source>
        <dbReference type="ARBA" id="ARBA00022692"/>
    </source>
</evidence>
<dbReference type="PANTHER" id="PTHR36838">
    <property type="entry name" value="AUXIN EFFLUX CARRIER FAMILY PROTEIN"/>
    <property type="match status" value="1"/>
</dbReference>
<evidence type="ECO:0000313" key="10">
    <source>
        <dbReference type="Proteomes" id="UP000184139"/>
    </source>
</evidence>
<dbReference type="AlphaFoldDB" id="A0A1M5YF42"/>
<keyword evidence="3" id="KW-0813">Transport</keyword>
<feature type="transmembrane region" description="Helical" evidence="8">
    <location>
        <begin position="299"/>
        <end position="322"/>
    </location>
</feature>